<dbReference type="Proteomes" id="UP000189114">
    <property type="component" value="Unassembled WGS sequence"/>
</dbReference>
<dbReference type="EMBL" id="MLAE01000065">
    <property type="protein sequence ID" value="OOF76796.1"/>
    <property type="molecule type" value="Genomic_DNA"/>
</dbReference>
<organism evidence="1 2">
    <name type="scientific">Rodentibacter caecimuris</name>
    <dbReference type="NCBI Taxonomy" id="1796644"/>
    <lineage>
        <taxon>Bacteria</taxon>
        <taxon>Pseudomonadati</taxon>
        <taxon>Pseudomonadota</taxon>
        <taxon>Gammaproteobacteria</taxon>
        <taxon>Pasteurellales</taxon>
        <taxon>Pasteurellaceae</taxon>
        <taxon>Rodentibacter</taxon>
    </lineage>
</organism>
<dbReference type="RefSeq" id="WP_077587293.1">
    <property type="nucleotide sequence ID" value="NZ_MLAE01000065.1"/>
</dbReference>
<gene>
    <name evidence="1" type="ORF">BKG96_09705</name>
</gene>
<proteinExistence type="predicted"/>
<comment type="caution">
    <text evidence="1">The sequence shown here is derived from an EMBL/GenBank/DDBJ whole genome shotgun (WGS) entry which is preliminary data.</text>
</comment>
<accession>A0A1V3KGQ8</accession>
<evidence type="ECO:0000313" key="1">
    <source>
        <dbReference type="EMBL" id="OOF76796.1"/>
    </source>
</evidence>
<evidence type="ECO:0000313" key="2">
    <source>
        <dbReference type="Proteomes" id="UP000189114"/>
    </source>
</evidence>
<dbReference type="AlphaFoldDB" id="A0A1V3KGQ8"/>
<name>A0A1V3KGQ8_9PAST</name>
<reference evidence="2" key="1">
    <citation type="submission" date="2016-10" db="EMBL/GenBank/DDBJ databases">
        <title>Rodentibacter gen. nov. and new species.</title>
        <authorList>
            <person name="Christensen H."/>
        </authorList>
    </citation>
    <scope>NUCLEOTIDE SEQUENCE [LARGE SCALE GENOMIC DNA]</scope>
    <source>
        <strain evidence="2">Ppn152</strain>
    </source>
</reference>
<sequence>MMSNSNQPKKRNKKHRTFGYTSTLKATVYNKANKKKHRNNLPIFMQNHQRRDYAYIIWFFLQRLDTHDINKNTFLNALRLAKYQREAIRRERREVLIVLFATLLSYCDFSPSSTYLFEVRANIEHLAKMCNQAYLSWDNKNGKKRVRYDTILNAIEMLEEAELITVLREYDKQGRKHKAMRIWLNVEFFLMFGITEKQLRKLVVDFHKYQFVNNRLDKTFKEYEKHLAKLEHKEVADINKQHSLRNLLIKRRKDFLGEHIIQFVSQRKPSNYLTLDIESDVFKPCFRSFADCNSPEEVHKLQKRLWDKERIRERARLKAANDIAYRKAQMQGYLNDLRFA</sequence>
<protein>
    <submittedName>
        <fullName evidence="1">Replication protein</fullName>
    </submittedName>
</protein>